<sequence>MSRPRSRTTPGIGRSELLLVAGTTTVFLLLLVTWAYVNPALHGPDEVANVDAVVHLALGQPWPATGDLHYVQGLLAQNVPAHLPPAVQRGTFADIIGDGTLNPRGNPMSQHPPTYFLVQAAVAHLIDFGSRRWDLVVLVMRLVDVVVAAPLPVLVWASVRRATRSPRLAVAAAAVLLAVPQVVQLASSVSLWVPVITAGALATWLAVRVLTGDRSWLTAVALGGALSVGTAVMAGGWMAVPFALVTVLAARRSVRAAREVVGRVLRALVVLAVPVVTTGWWYARQFIRTGSPQPDPFAPVTKQWPAGEGPDPVQFGGTFWNGISDSFWGQLGRYEWPLSPIIVDSATVIALTAVVWAASRRTVDRRTMLVVGVFPATALVVVLARDWATYVGHLSVRVDQGRFLFPALAALLVVQAVGWRGLVVREQVRVRLARAVLVVAPLIALAALGLLYVGSFEEFVFRVSAAGKQTLWDSLPVGRGVLGGLVVLTAVVGAATAVSLWRWFGRRTAPAPATAPARLPADRRTDH</sequence>
<feature type="transmembrane region" description="Helical" evidence="8">
    <location>
        <begin position="215"/>
        <end position="248"/>
    </location>
</feature>
<evidence type="ECO:0000256" key="1">
    <source>
        <dbReference type="ARBA" id="ARBA00004651"/>
    </source>
</evidence>
<keyword evidence="7 8" id="KW-0472">Membrane</keyword>
<evidence type="ECO:0000256" key="4">
    <source>
        <dbReference type="ARBA" id="ARBA00022679"/>
    </source>
</evidence>
<keyword evidence="2" id="KW-1003">Cell membrane</keyword>
<evidence type="ECO:0000256" key="2">
    <source>
        <dbReference type="ARBA" id="ARBA00022475"/>
    </source>
</evidence>
<dbReference type="EMBL" id="JANVAD010000004">
    <property type="protein sequence ID" value="MCS6522656.1"/>
    <property type="molecule type" value="Genomic_DNA"/>
</dbReference>
<evidence type="ECO:0000313" key="9">
    <source>
        <dbReference type="EMBL" id="MCS6522656.1"/>
    </source>
</evidence>
<name>A0ABT2HHB0_9MICO</name>
<feature type="transmembrane region" description="Helical" evidence="8">
    <location>
        <begin position="369"/>
        <end position="388"/>
    </location>
</feature>
<dbReference type="InterPro" id="IPR050297">
    <property type="entry name" value="LipidA_mod_glycosyltrf_83"/>
</dbReference>
<keyword evidence="10" id="KW-1185">Reference proteome</keyword>
<feature type="transmembrane region" description="Helical" evidence="8">
    <location>
        <begin position="135"/>
        <end position="156"/>
    </location>
</feature>
<dbReference type="Proteomes" id="UP001652264">
    <property type="component" value="Unassembled WGS sequence"/>
</dbReference>
<comment type="caution">
    <text evidence="9">The sequence shown here is derived from an EMBL/GenBank/DDBJ whole genome shotgun (WGS) entry which is preliminary data.</text>
</comment>
<evidence type="ECO:0000256" key="8">
    <source>
        <dbReference type="SAM" id="Phobius"/>
    </source>
</evidence>
<feature type="transmembrane region" description="Helical" evidence="8">
    <location>
        <begin position="403"/>
        <end position="423"/>
    </location>
</feature>
<gene>
    <name evidence="9" type="ORF">NYQ28_08760</name>
</gene>
<dbReference type="RefSeq" id="WP_141862130.1">
    <property type="nucleotide sequence ID" value="NZ_BMNV01000001.1"/>
</dbReference>
<dbReference type="GeneID" id="95324619"/>
<reference evidence="9 10" key="1">
    <citation type="submission" date="2022-08" db="EMBL/GenBank/DDBJ databases">
        <title>Taxonomy of Curtobacterium flaccumfaciens.</title>
        <authorList>
            <person name="Osdaghi E."/>
            <person name="Taghavi S.M."/>
            <person name="Hamidizade M."/>
            <person name="Abachi H."/>
            <person name="Fazliarab A."/>
            <person name="Baeyen S."/>
            <person name="Portier P."/>
            <person name="Van Vaerenbergh J."/>
            <person name="Jacques M.-A."/>
        </authorList>
    </citation>
    <scope>NUCLEOTIDE SEQUENCE [LARGE SCALE GENOMIC DNA]</scope>
    <source>
        <strain evidence="9 10">LMG8786T</strain>
    </source>
</reference>
<dbReference type="PANTHER" id="PTHR33908">
    <property type="entry name" value="MANNOSYLTRANSFERASE YKCB-RELATED"/>
    <property type="match status" value="1"/>
</dbReference>
<keyword evidence="3" id="KW-0328">Glycosyltransferase</keyword>
<evidence type="ECO:0008006" key="11">
    <source>
        <dbReference type="Google" id="ProtNLM"/>
    </source>
</evidence>
<evidence type="ECO:0000256" key="3">
    <source>
        <dbReference type="ARBA" id="ARBA00022676"/>
    </source>
</evidence>
<evidence type="ECO:0000256" key="5">
    <source>
        <dbReference type="ARBA" id="ARBA00022692"/>
    </source>
</evidence>
<evidence type="ECO:0000256" key="7">
    <source>
        <dbReference type="ARBA" id="ARBA00023136"/>
    </source>
</evidence>
<feature type="transmembrane region" description="Helical" evidence="8">
    <location>
        <begin position="336"/>
        <end position="357"/>
    </location>
</feature>
<keyword evidence="5 8" id="KW-0812">Transmembrane</keyword>
<keyword evidence="6 8" id="KW-1133">Transmembrane helix</keyword>
<proteinExistence type="predicted"/>
<comment type="subcellular location">
    <subcellularLocation>
        <location evidence="1">Cell membrane</location>
        <topology evidence="1">Multi-pass membrane protein</topology>
    </subcellularLocation>
</comment>
<feature type="transmembrane region" description="Helical" evidence="8">
    <location>
        <begin position="435"/>
        <end position="454"/>
    </location>
</feature>
<evidence type="ECO:0000313" key="10">
    <source>
        <dbReference type="Proteomes" id="UP001652264"/>
    </source>
</evidence>
<feature type="transmembrane region" description="Helical" evidence="8">
    <location>
        <begin position="260"/>
        <end position="283"/>
    </location>
</feature>
<evidence type="ECO:0000256" key="6">
    <source>
        <dbReference type="ARBA" id="ARBA00022989"/>
    </source>
</evidence>
<protein>
    <recommendedName>
        <fullName evidence="11">Glycosyltransferase RgtA/B/C/D-like domain-containing protein</fullName>
    </recommendedName>
</protein>
<dbReference type="PANTHER" id="PTHR33908:SF11">
    <property type="entry name" value="MEMBRANE PROTEIN"/>
    <property type="match status" value="1"/>
</dbReference>
<organism evidence="9 10">
    <name type="scientific">Curtobacterium citreum</name>
    <dbReference type="NCBI Taxonomy" id="2036"/>
    <lineage>
        <taxon>Bacteria</taxon>
        <taxon>Bacillati</taxon>
        <taxon>Actinomycetota</taxon>
        <taxon>Actinomycetes</taxon>
        <taxon>Micrococcales</taxon>
        <taxon>Microbacteriaceae</taxon>
        <taxon>Curtobacterium</taxon>
    </lineage>
</organism>
<accession>A0ABT2HHB0</accession>
<feature type="transmembrane region" description="Helical" evidence="8">
    <location>
        <begin position="481"/>
        <end position="501"/>
    </location>
</feature>
<feature type="transmembrane region" description="Helical" evidence="8">
    <location>
        <begin position="16"/>
        <end position="37"/>
    </location>
</feature>
<keyword evidence="4" id="KW-0808">Transferase</keyword>